<dbReference type="AlphaFoldDB" id="A0A3G4VKD4"/>
<organism evidence="1 2">
    <name type="scientific">Vibrio mediterranei</name>
    <dbReference type="NCBI Taxonomy" id="689"/>
    <lineage>
        <taxon>Bacteria</taxon>
        <taxon>Pseudomonadati</taxon>
        <taxon>Pseudomonadota</taxon>
        <taxon>Gammaproteobacteria</taxon>
        <taxon>Vibrionales</taxon>
        <taxon>Vibrionaceae</taxon>
        <taxon>Vibrio</taxon>
    </lineage>
</organism>
<name>A0A3G4VKD4_9VIBR</name>
<accession>A0A3G4VKD4</accession>
<reference evidence="1 2" key="1">
    <citation type="submission" date="2018-11" db="EMBL/GenBank/DDBJ databases">
        <title>Complete Genome Sequence of Vbrio mediterranei 117-T6: a Potential Pathogen Bacteria Isolated from the Conchocelis of Pyropia.</title>
        <authorList>
            <person name="Liu Q."/>
        </authorList>
    </citation>
    <scope>NUCLEOTIDE SEQUENCE [LARGE SCALE GENOMIC DNA]</scope>
    <source>
        <strain evidence="1 2">117-T6</strain>
    </source>
</reference>
<sequence length="93" mass="9874">MVANIPCATVFGATSLVSSGTALLIDVELDDANLVEGVSYMNSVVSGVLLPKYAVEALPNKFELPTLIIMDSYGKFTGFMFSEAANNYEGTND</sequence>
<gene>
    <name evidence="1" type="ORF">ECB94_19085</name>
</gene>
<dbReference type="RefSeq" id="WP_124941412.1">
    <property type="nucleotide sequence ID" value="NZ_CP033578.1"/>
</dbReference>
<dbReference type="Proteomes" id="UP000279760">
    <property type="component" value="Chromosome 2"/>
</dbReference>
<dbReference type="EMBL" id="CP033578">
    <property type="protein sequence ID" value="AYV23401.1"/>
    <property type="molecule type" value="Genomic_DNA"/>
</dbReference>
<evidence type="ECO:0000313" key="1">
    <source>
        <dbReference type="EMBL" id="AYV23401.1"/>
    </source>
</evidence>
<proteinExistence type="predicted"/>
<protein>
    <submittedName>
        <fullName evidence="1">Uncharacterized protein</fullName>
    </submittedName>
</protein>
<evidence type="ECO:0000313" key="2">
    <source>
        <dbReference type="Proteomes" id="UP000279760"/>
    </source>
</evidence>